<dbReference type="EMBL" id="LATL02000016">
    <property type="protein sequence ID" value="KMW70924.1"/>
    <property type="molecule type" value="Genomic_DNA"/>
</dbReference>
<organism evidence="2 3">
    <name type="scientific">Limnoraphis robusta CS-951</name>
    <dbReference type="NCBI Taxonomy" id="1637645"/>
    <lineage>
        <taxon>Bacteria</taxon>
        <taxon>Bacillati</taxon>
        <taxon>Cyanobacteriota</taxon>
        <taxon>Cyanophyceae</taxon>
        <taxon>Oscillatoriophycideae</taxon>
        <taxon>Oscillatoriales</taxon>
        <taxon>Sirenicapillariaceae</taxon>
        <taxon>Limnoraphis</taxon>
    </lineage>
</organism>
<dbReference type="InterPro" id="IPR050834">
    <property type="entry name" value="Glycosyltransf_2"/>
</dbReference>
<evidence type="ECO:0000313" key="3">
    <source>
        <dbReference type="Proteomes" id="UP000033607"/>
    </source>
</evidence>
<evidence type="ECO:0000259" key="1">
    <source>
        <dbReference type="Pfam" id="PF00535"/>
    </source>
</evidence>
<dbReference type="InterPro" id="IPR029044">
    <property type="entry name" value="Nucleotide-diphossugar_trans"/>
</dbReference>
<dbReference type="PANTHER" id="PTHR43685:SF2">
    <property type="entry name" value="GLYCOSYLTRANSFERASE 2-LIKE DOMAIN-CONTAINING PROTEIN"/>
    <property type="match status" value="1"/>
</dbReference>
<dbReference type="Proteomes" id="UP000033607">
    <property type="component" value="Unassembled WGS sequence"/>
</dbReference>
<feature type="domain" description="Glycosyltransferase 2-like" evidence="1">
    <location>
        <begin position="5"/>
        <end position="144"/>
    </location>
</feature>
<accession>A0A0J9HP10</accession>
<dbReference type="OrthoDB" id="468448at2"/>
<gene>
    <name evidence="2" type="ORF">WN50_31640</name>
</gene>
<dbReference type="Pfam" id="PF00535">
    <property type="entry name" value="Glycos_transf_2"/>
    <property type="match status" value="1"/>
</dbReference>
<dbReference type="CDD" id="cd00761">
    <property type="entry name" value="Glyco_tranf_GTA_type"/>
    <property type="match status" value="1"/>
</dbReference>
<dbReference type="AlphaFoldDB" id="A0A0J9HP10"/>
<dbReference type="InterPro" id="IPR001173">
    <property type="entry name" value="Glyco_trans_2-like"/>
</dbReference>
<dbReference type="GO" id="GO:0016740">
    <property type="term" value="F:transferase activity"/>
    <property type="evidence" value="ECO:0007669"/>
    <property type="project" value="UniProtKB-KW"/>
</dbReference>
<dbReference type="PANTHER" id="PTHR43685">
    <property type="entry name" value="GLYCOSYLTRANSFERASE"/>
    <property type="match status" value="1"/>
</dbReference>
<dbReference type="RefSeq" id="WP_046281180.1">
    <property type="nucleotide sequence ID" value="NZ_LATL02000016.1"/>
</dbReference>
<proteinExistence type="predicted"/>
<protein>
    <submittedName>
        <fullName evidence="2">Glycosyl transferase</fullName>
    </submittedName>
</protein>
<reference evidence="2 3" key="1">
    <citation type="submission" date="2015-06" db="EMBL/GenBank/DDBJ databases">
        <title>Draft genome assembly of filamentous brackish cyanobacterium Limnoraphis robusta strain CS-951.</title>
        <authorList>
            <person name="Willis A."/>
            <person name="Parks M."/>
            <person name="Burford M.A."/>
        </authorList>
    </citation>
    <scope>NUCLEOTIDE SEQUENCE [LARGE SCALE GENOMIC DNA]</scope>
    <source>
        <strain evidence="2 3">CS-951</strain>
    </source>
</reference>
<dbReference type="NCBIfam" id="NF038302">
    <property type="entry name" value="EPS_HpsE"/>
    <property type="match status" value="1"/>
</dbReference>
<evidence type="ECO:0000313" key="2">
    <source>
        <dbReference type="EMBL" id="KMW70924.1"/>
    </source>
</evidence>
<dbReference type="Gene3D" id="3.90.550.10">
    <property type="entry name" value="Spore Coat Polysaccharide Biosynthesis Protein SpsA, Chain A"/>
    <property type="match status" value="1"/>
</dbReference>
<keyword evidence="2" id="KW-0808">Transferase</keyword>
<comment type="caution">
    <text evidence="2">The sequence shown here is derived from an EMBL/GenBank/DDBJ whole genome shotgun (WGS) entry which is preliminary data.</text>
</comment>
<sequence length="318" mass="37416">MLDFTVVICTYNGEHRLPQVLDRLLAQETTQPLVWEILVIDNNSTDHTEKVVRKYQSESSQNSPKIRYCFERQQGITFARRLAIKEAQSPLIGFLDDDNLPRNDWVDSASSFAQLHPKAGAYGSQIQALYEANPPQNFHRIACFLAIINRGEEAFRYDLLERWLFPPGAGLVIRKQVWLDCVPEKPFFTGVSAQSLQNKGEDIEILSYFRKKSWEIWHNPQMKVDHYIPNNRLQKSYLVKLLRGIGLSRYYTRMLQLPAWKKPFFTVIYLLNDLRKFIVHYWTHHKVLNTDLVARCELEFFWSSLMSPFYYFLVRKAS</sequence>
<dbReference type="SUPFAM" id="SSF53448">
    <property type="entry name" value="Nucleotide-diphospho-sugar transferases"/>
    <property type="match status" value="1"/>
</dbReference>
<name>A0A0J9HP10_9CYAN</name>